<dbReference type="NCBIfam" id="TIGR00350">
    <property type="entry name" value="lytR_cpsA_psr"/>
    <property type="match status" value="1"/>
</dbReference>
<comment type="similarity">
    <text evidence="1">Belongs to the LytR/CpsA/Psr (LCP) family.</text>
</comment>
<protein>
    <submittedName>
        <fullName evidence="3">Cell envelope-related function transcriptional attenuator common domain-containing protein</fullName>
    </submittedName>
</protein>
<dbReference type="Proteomes" id="UP000198923">
    <property type="component" value="Unassembled WGS sequence"/>
</dbReference>
<proteinExistence type="inferred from homology"/>
<reference evidence="3 4" key="1">
    <citation type="submission" date="2016-10" db="EMBL/GenBank/DDBJ databases">
        <authorList>
            <person name="de Groot N.N."/>
        </authorList>
    </citation>
    <scope>NUCLEOTIDE SEQUENCE [LARGE SCALE GENOMIC DNA]</scope>
    <source>
        <strain evidence="3 4">CPCC 201354</strain>
    </source>
</reference>
<feature type="domain" description="Cell envelope-related transcriptional attenuator" evidence="2">
    <location>
        <begin position="71"/>
        <end position="214"/>
    </location>
</feature>
<organism evidence="3 4">
    <name type="scientific">Sinosporangium album</name>
    <dbReference type="NCBI Taxonomy" id="504805"/>
    <lineage>
        <taxon>Bacteria</taxon>
        <taxon>Bacillati</taxon>
        <taxon>Actinomycetota</taxon>
        <taxon>Actinomycetes</taxon>
        <taxon>Streptosporangiales</taxon>
        <taxon>Streptosporangiaceae</taxon>
        <taxon>Sinosporangium</taxon>
    </lineage>
</organism>
<dbReference type="Gene3D" id="3.40.630.190">
    <property type="entry name" value="LCP protein"/>
    <property type="match status" value="1"/>
</dbReference>
<evidence type="ECO:0000313" key="4">
    <source>
        <dbReference type="Proteomes" id="UP000198923"/>
    </source>
</evidence>
<evidence type="ECO:0000256" key="1">
    <source>
        <dbReference type="ARBA" id="ARBA00006068"/>
    </source>
</evidence>
<dbReference type="PANTHER" id="PTHR33392">
    <property type="entry name" value="POLYISOPRENYL-TEICHOIC ACID--PEPTIDOGLYCAN TEICHOIC ACID TRANSFERASE TAGU"/>
    <property type="match status" value="1"/>
</dbReference>
<evidence type="ECO:0000259" key="2">
    <source>
        <dbReference type="Pfam" id="PF03816"/>
    </source>
</evidence>
<dbReference type="STRING" id="504805.SAMN05421505_11217"/>
<dbReference type="AlphaFoldDB" id="A0A1G8A543"/>
<keyword evidence="4" id="KW-1185">Reference proteome</keyword>
<sequence>MFIVVGLVLAVLIAGTFALLMERQSAYDSNIERIPEAFPEEAERPRKVVGDAQNWLLIGSDRRPGETGFQRADTIMLVHLPADRRSVYLVGIPRDAYVAIPGRGNNKINAAYAFGGPKLLIKTVEKLSGVRVDHFAALDFAGFTRMTRAIGGVEVHVSREVRDPWNDVVWPQGKVVLEGEKALLFVRQRANLPGGDFDRIKRAQAVVRAIADKVVSRGTLTNPLRLNAFLEAATKSFSVDANVTFSTLRDLALELRDVRPDDLTALTMPNDGSVTVRGASVVKVNRQESRALFQALAHDALDDYIEENGGVNETGRVN</sequence>
<dbReference type="Pfam" id="PF03816">
    <property type="entry name" value="LytR_cpsA_psr"/>
    <property type="match status" value="1"/>
</dbReference>
<accession>A0A1G8A543</accession>
<dbReference type="InterPro" id="IPR050922">
    <property type="entry name" value="LytR/CpsA/Psr_CW_biosynth"/>
</dbReference>
<dbReference type="PANTHER" id="PTHR33392:SF6">
    <property type="entry name" value="POLYISOPRENYL-TEICHOIC ACID--PEPTIDOGLYCAN TEICHOIC ACID TRANSFERASE TAGU"/>
    <property type="match status" value="1"/>
</dbReference>
<evidence type="ECO:0000313" key="3">
    <source>
        <dbReference type="EMBL" id="SDH15967.1"/>
    </source>
</evidence>
<dbReference type="OrthoDB" id="3759589at2"/>
<dbReference type="EMBL" id="FNCN01000012">
    <property type="protein sequence ID" value="SDH15967.1"/>
    <property type="molecule type" value="Genomic_DNA"/>
</dbReference>
<gene>
    <name evidence="3" type="ORF">SAMN05421505_11217</name>
</gene>
<dbReference type="InterPro" id="IPR004474">
    <property type="entry name" value="LytR_CpsA_psr"/>
</dbReference>
<dbReference type="RefSeq" id="WP_093170959.1">
    <property type="nucleotide sequence ID" value="NZ_FNCN01000012.1"/>
</dbReference>
<name>A0A1G8A543_9ACTN</name>